<keyword evidence="1" id="KW-0732">Signal</keyword>
<evidence type="ECO:0008006" key="4">
    <source>
        <dbReference type="Google" id="ProtNLM"/>
    </source>
</evidence>
<dbReference type="SUPFAM" id="SSF75011">
    <property type="entry name" value="3-carboxy-cis,cis-mucoante lactonizing enzyme"/>
    <property type="match status" value="1"/>
</dbReference>
<proteinExistence type="predicted"/>
<reference evidence="2 3" key="1">
    <citation type="submission" date="2016-10" db="EMBL/GenBank/DDBJ databases">
        <authorList>
            <person name="Cai Z."/>
        </authorList>
    </citation>
    <scope>NUCLEOTIDE SEQUENCE [LARGE SCALE GENOMIC DNA]</scope>
</reference>
<gene>
    <name evidence="2" type="ORF">BQ4739_LOCUS1765</name>
</gene>
<evidence type="ECO:0000256" key="1">
    <source>
        <dbReference type="SAM" id="SignalP"/>
    </source>
</evidence>
<protein>
    <recommendedName>
        <fullName evidence="4">Methanethiol oxidase</fullName>
    </recommendedName>
</protein>
<feature type="signal peptide" evidence="1">
    <location>
        <begin position="1"/>
        <end position="17"/>
    </location>
</feature>
<sequence length="480" mass="51810">MLAVWVIGALLAAFVAAQEPDAAAAAAVATGLKTVEPDDYPLAAASAAPQHYWWHKPGSPHFRKPLYVYAWCALAPESNSTDSNDYMATIDATPGSASFGRITDISNSPYSRTEAHHCGVDRSGKWLGAGGLTAFLQQDAATGQPLPDALFWDLSDPAHPKYSHGLHTPGGACTDEFRSLRAGGFAVTNMCGRTGSQGGGYFVVSPDARSLKEYAPYDTLSARNKKTLNPHGIDVDEDHDRALTSDFIDVSSTIITEMNQAPTPILQTTVRVWQHSTGTILKTLSLPKNMSAGNMDARRVPNMVVRRGHKDTSIKRIAQFWVTNGLGMLYHVDGVTGQIRRAYCLDDNCNAGPGTCIMSNPFKGGTRMLLAAYSLSQVRLLDISDPLEIKTLDIFQFEANAGGHVVKYDEATGIAAVSTYFLDVPGTILRFNADQKVSLFFVDLARDKLQLLGAVDFTSAVASKGPSSCHGLAFNSYYEY</sequence>
<organism evidence="2 3">
    <name type="scientific">Tetradesmus obliquus</name>
    <name type="common">Green alga</name>
    <name type="synonym">Acutodesmus obliquus</name>
    <dbReference type="NCBI Taxonomy" id="3088"/>
    <lineage>
        <taxon>Eukaryota</taxon>
        <taxon>Viridiplantae</taxon>
        <taxon>Chlorophyta</taxon>
        <taxon>core chlorophytes</taxon>
        <taxon>Chlorophyceae</taxon>
        <taxon>CS clade</taxon>
        <taxon>Sphaeropleales</taxon>
        <taxon>Scenedesmaceae</taxon>
        <taxon>Tetradesmus</taxon>
    </lineage>
</organism>
<name>A0A383V8Z5_TETOB</name>
<keyword evidence="3" id="KW-1185">Reference proteome</keyword>
<accession>A0A383V8Z5</accession>
<evidence type="ECO:0000313" key="2">
    <source>
        <dbReference type="EMBL" id="SZX61252.1"/>
    </source>
</evidence>
<dbReference type="EMBL" id="FNXT01000132">
    <property type="protein sequence ID" value="SZX61252.1"/>
    <property type="molecule type" value="Genomic_DNA"/>
</dbReference>
<feature type="chain" id="PRO_5016905009" description="Methanethiol oxidase" evidence="1">
    <location>
        <begin position="18"/>
        <end position="480"/>
    </location>
</feature>
<dbReference type="AlphaFoldDB" id="A0A383V8Z5"/>
<evidence type="ECO:0000313" key="3">
    <source>
        <dbReference type="Proteomes" id="UP000256970"/>
    </source>
</evidence>
<dbReference type="Proteomes" id="UP000256970">
    <property type="component" value="Unassembled WGS sequence"/>
</dbReference>